<dbReference type="Pfam" id="PF05193">
    <property type="entry name" value="Peptidase_M16_C"/>
    <property type="match status" value="1"/>
</dbReference>
<organism evidence="3 4">
    <name type="scientific">Sphaerotilus microaerophilus</name>
    <dbReference type="NCBI Taxonomy" id="2914710"/>
    <lineage>
        <taxon>Bacteria</taxon>
        <taxon>Pseudomonadati</taxon>
        <taxon>Pseudomonadota</taxon>
        <taxon>Betaproteobacteria</taxon>
        <taxon>Burkholderiales</taxon>
        <taxon>Sphaerotilaceae</taxon>
        <taxon>Sphaerotilus</taxon>
    </lineage>
</organism>
<feature type="domain" description="Peptidase M16 N-terminal" evidence="1">
    <location>
        <begin position="75"/>
        <end position="180"/>
    </location>
</feature>
<name>A0ABM7YQU2_9BURK</name>
<dbReference type="PANTHER" id="PTHR11851:SF224">
    <property type="entry name" value="PROCESSING PROTEASE"/>
    <property type="match status" value="1"/>
</dbReference>
<feature type="domain" description="Peptidase M16 C-terminal" evidence="2">
    <location>
        <begin position="221"/>
        <end position="399"/>
    </location>
</feature>
<dbReference type="Proteomes" id="UP001057498">
    <property type="component" value="Chromosome"/>
</dbReference>
<evidence type="ECO:0000259" key="1">
    <source>
        <dbReference type="Pfam" id="PF00675"/>
    </source>
</evidence>
<evidence type="ECO:0000313" key="4">
    <source>
        <dbReference type="Proteomes" id="UP001057498"/>
    </source>
</evidence>
<dbReference type="SUPFAM" id="SSF63411">
    <property type="entry name" value="LuxS/MPP-like metallohydrolase"/>
    <property type="match status" value="2"/>
</dbReference>
<dbReference type="RefSeq" id="WP_251970166.1">
    <property type="nucleotide sequence ID" value="NZ_AP025730.1"/>
</dbReference>
<evidence type="ECO:0008006" key="5">
    <source>
        <dbReference type="Google" id="ProtNLM"/>
    </source>
</evidence>
<keyword evidence="4" id="KW-1185">Reference proteome</keyword>
<dbReference type="PANTHER" id="PTHR11851">
    <property type="entry name" value="METALLOPROTEASE"/>
    <property type="match status" value="1"/>
</dbReference>
<accession>A0ABM7YQU2</accession>
<dbReference type="InterPro" id="IPR007863">
    <property type="entry name" value="Peptidase_M16_C"/>
</dbReference>
<dbReference type="InterPro" id="IPR011765">
    <property type="entry name" value="Pept_M16_N"/>
</dbReference>
<dbReference type="InterPro" id="IPR011249">
    <property type="entry name" value="Metalloenz_LuxS/M16"/>
</dbReference>
<reference evidence="3" key="1">
    <citation type="submission" date="2022-04" db="EMBL/GenBank/DDBJ databases">
        <title>Whole genome sequence of Sphaerotilus sp. FB-5.</title>
        <authorList>
            <person name="Takeda M."/>
            <person name="Narihara S."/>
            <person name="Akimoto M."/>
            <person name="Akimoto R."/>
            <person name="Nishiyashiki S."/>
            <person name="Murakami T."/>
        </authorList>
    </citation>
    <scope>NUCLEOTIDE SEQUENCE</scope>
    <source>
        <strain evidence="3">FB-5</strain>
    </source>
</reference>
<dbReference type="Gene3D" id="3.30.830.10">
    <property type="entry name" value="Metalloenzyme, LuxS/M16 peptidase-like"/>
    <property type="match status" value="2"/>
</dbReference>
<evidence type="ECO:0000259" key="2">
    <source>
        <dbReference type="Pfam" id="PF05193"/>
    </source>
</evidence>
<gene>
    <name evidence="3" type="ORF">CATMQ487_39000</name>
</gene>
<protein>
    <recommendedName>
        <fullName evidence="5">Insulinase family protein</fullName>
    </recommendedName>
</protein>
<evidence type="ECO:0000313" key="3">
    <source>
        <dbReference type="EMBL" id="BDI06930.1"/>
    </source>
</evidence>
<dbReference type="EMBL" id="AP025730">
    <property type="protein sequence ID" value="BDI06930.1"/>
    <property type="molecule type" value="Genomic_DNA"/>
</dbReference>
<dbReference type="InterPro" id="IPR050361">
    <property type="entry name" value="MPP/UQCRC_Complex"/>
</dbReference>
<proteinExistence type="predicted"/>
<sequence>MHPAPLRAARRPGFPRWTLAALLLAGLARVVVAGTPGVDLPPLPGPTPPVAVPQVHEERLPNGLTLIVVPRPGVPLVSARLLLRGGALADPPQRAGLAELTANLLGKGAWRGGRRVDAATLARQAEALGGNLDTGAGAVSLGVAMTVTTPHLDEALALIADVVRRPLLAANELERSRAQMADGLRLALADPSALASMVARRVHWGASPEGVVTTPASLARLTSGDVRAFHRRWARPDQAALLLSGDVDLPRARRLAQRWFGSWPQPRGPAPVVMAREPVSQAASTVLLQLPGAGQSSVALVGGFSAQGDDDRRIGQVANAVLGGGYSSRLNQEVRIRRGLAYGAGSRGEATERGGMWLARTQTDHRNAAQVLQLMRAEVVRLAEQPPGAEELAARKASLIGGFARQLETTSGLGGAHGDLWVQRRPLHTLSELPAQIEAVQASQVADYARRRWAAATLRAVVVGDLAEVAPEPGFDPQALRLNAAELDLDQPGLRSPRR</sequence>
<dbReference type="Pfam" id="PF00675">
    <property type="entry name" value="Peptidase_M16"/>
    <property type="match status" value="1"/>
</dbReference>